<sequence length="111" mass="13120">MKLLKLGSVTVGSGVVATAWYYYFVDRDGYHYKRSVWKRVSDEVQGLIDRRSTLFDRKVYRDQFDYRAVLGAQGTQMVPVDHRDLVVRPPAETMKDLWNREIRTIVSWVYK</sequence>
<evidence type="ECO:0000256" key="12">
    <source>
        <dbReference type="RuleBase" id="RU363010"/>
    </source>
</evidence>
<dbReference type="InterPro" id="IPR031463">
    <property type="entry name" value="Mic12"/>
</dbReference>
<reference evidence="13 14" key="1">
    <citation type="submission" date="2024-05" db="EMBL/GenBank/DDBJ databases">
        <title>Long read based assembly of the Candida bracarensis genome reveals expanded adhesin content.</title>
        <authorList>
            <person name="Marcet-Houben M."/>
            <person name="Ksiezopolska E."/>
            <person name="Gabaldon T."/>
        </authorList>
    </citation>
    <scope>NUCLEOTIDE SEQUENCE [LARGE SCALE GENOMIC DNA]</scope>
    <source>
        <strain evidence="13 14">CBM6</strain>
    </source>
</reference>
<keyword evidence="14" id="KW-1185">Reference proteome</keyword>
<comment type="subcellular location">
    <subcellularLocation>
        <location evidence="2 12">Mitochondrion inner membrane</location>
        <topology evidence="2 12">Single-pass membrane protein</topology>
    </subcellularLocation>
</comment>
<keyword evidence="5 12" id="KW-0812">Transmembrane</keyword>
<proteinExistence type="inferred from homology"/>
<evidence type="ECO:0000256" key="8">
    <source>
        <dbReference type="ARBA" id="ARBA00023128"/>
    </source>
</evidence>
<keyword evidence="8 12" id="KW-0496">Mitochondrion</keyword>
<evidence type="ECO:0000256" key="3">
    <source>
        <dbReference type="ARBA" id="ARBA00009188"/>
    </source>
</evidence>
<protein>
    <recommendedName>
        <fullName evidence="4 12">MICOS complex subunit MIC12</fullName>
    </recommendedName>
    <alternativeName>
        <fullName evidence="11 12">Altered inheritance of mitochondria protein 5, mitochondrial</fullName>
    </alternativeName>
    <alternativeName>
        <fullName evidence="10 12">Found in mitochondrial proteome protein 51</fullName>
    </alternativeName>
</protein>
<accession>A0ABR4NP03</accession>
<dbReference type="Pfam" id="PF17050">
    <property type="entry name" value="AIM5"/>
    <property type="match status" value="1"/>
</dbReference>
<comment type="caution">
    <text evidence="13">The sequence shown here is derived from an EMBL/GenBank/DDBJ whole genome shotgun (WGS) entry which is preliminary data.</text>
</comment>
<comment type="similarity">
    <text evidence="3 12">Belongs to the MICOS complex subunit Mic12 family.</text>
</comment>
<comment type="subunit">
    <text evidence="12">Component of the mitochondrial contact site and cristae organizing system (MICOS) complex.</text>
</comment>
<evidence type="ECO:0000256" key="5">
    <source>
        <dbReference type="ARBA" id="ARBA00022692"/>
    </source>
</evidence>
<keyword evidence="9 12" id="KW-0472">Membrane</keyword>
<keyword evidence="7 12" id="KW-1133">Transmembrane helix</keyword>
<evidence type="ECO:0000256" key="1">
    <source>
        <dbReference type="ARBA" id="ARBA00002689"/>
    </source>
</evidence>
<dbReference type="EMBL" id="JBEVYD010000011">
    <property type="protein sequence ID" value="KAL3229717.1"/>
    <property type="molecule type" value="Genomic_DNA"/>
</dbReference>
<keyword evidence="6 12" id="KW-0999">Mitochondrion inner membrane</keyword>
<evidence type="ECO:0000256" key="9">
    <source>
        <dbReference type="ARBA" id="ARBA00023136"/>
    </source>
</evidence>
<evidence type="ECO:0000256" key="11">
    <source>
        <dbReference type="ARBA" id="ARBA00032985"/>
    </source>
</evidence>
<evidence type="ECO:0000313" key="13">
    <source>
        <dbReference type="EMBL" id="KAL3229717.1"/>
    </source>
</evidence>
<evidence type="ECO:0000256" key="10">
    <source>
        <dbReference type="ARBA" id="ARBA00032159"/>
    </source>
</evidence>
<dbReference type="Proteomes" id="UP001623330">
    <property type="component" value="Unassembled WGS sequence"/>
</dbReference>
<evidence type="ECO:0000256" key="6">
    <source>
        <dbReference type="ARBA" id="ARBA00022792"/>
    </source>
</evidence>
<organism evidence="13 14">
    <name type="scientific">Nakaseomyces bracarensis</name>
    <dbReference type="NCBI Taxonomy" id="273131"/>
    <lineage>
        <taxon>Eukaryota</taxon>
        <taxon>Fungi</taxon>
        <taxon>Dikarya</taxon>
        <taxon>Ascomycota</taxon>
        <taxon>Saccharomycotina</taxon>
        <taxon>Saccharomycetes</taxon>
        <taxon>Saccharomycetales</taxon>
        <taxon>Saccharomycetaceae</taxon>
        <taxon>Nakaseomyces</taxon>
    </lineage>
</organism>
<evidence type="ECO:0000313" key="14">
    <source>
        <dbReference type="Proteomes" id="UP001623330"/>
    </source>
</evidence>
<name>A0ABR4NP03_9SACH</name>
<evidence type="ECO:0000256" key="7">
    <source>
        <dbReference type="ARBA" id="ARBA00022989"/>
    </source>
</evidence>
<gene>
    <name evidence="13" type="ORF">RNJ44_01853</name>
</gene>
<feature type="transmembrane region" description="Helical" evidence="12">
    <location>
        <begin position="6"/>
        <end position="25"/>
    </location>
</feature>
<evidence type="ECO:0000256" key="2">
    <source>
        <dbReference type="ARBA" id="ARBA00004434"/>
    </source>
</evidence>
<comment type="function">
    <text evidence="1 12">Component of the MICOS complex, a large protein complex of the mitochondrial inner membrane that plays crucial roles in the maintenance of crista junctions, inner membrane architecture, and formation of contact sites to the outer membrane.</text>
</comment>
<evidence type="ECO:0000256" key="4">
    <source>
        <dbReference type="ARBA" id="ARBA00018170"/>
    </source>
</evidence>